<dbReference type="EMBL" id="AAFI02000056">
    <property type="protein sequence ID" value="EAL65595.1"/>
    <property type="molecule type" value="Genomic_DNA"/>
</dbReference>
<reference evidence="2 3" key="1">
    <citation type="journal article" date="2005" name="Nature">
        <title>The genome of the social amoeba Dictyostelium discoideum.</title>
        <authorList>
            <consortium name="The Dictyostelium discoideum Sequencing Consortium"/>
            <person name="Eichinger L."/>
            <person name="Pachebat J.A."/>
            <person name="Glockner G."/>
            <person name="Rajandream M.A."/>
            <person name="Sucgang R."/>
            <person name="Berriman M."/>
            <person name="Song J."/>
            <person name="Olsen R."/>
            <person name="Szafranski K."/>
            <person name="Xu Q."/>
            <person name="Tunggal B."/>
            <person name="Kummerfeld S."/>
            <person name="Madera M."/>
            <person name="Konfortov B.A."/>
            <person name="Rivero F."/>
            <person name="Bankier A.T."/>
            <person name="Lehmann R."/>
            <person name="Hamlin N."/>
            <person name="Davies R."/>
            <person name="Gaudet P."/>
            <person name="Fey P."/>
            <person name="Pilcher K."/>
            <person name="Chen G."/>
            <person name="Saunders D."/>
            <person name="Sodergren E."/>
            <person name="Davis P."/>
            <person name="Kerhornou A."/>
            <person name="Nie X."/>
            <person name="Hall N."/>
            <person name="Anjard C."/>
            <person name="Hemphill L."/>
            <person name="Bason N."/>
            <person name="Farbrother P."/>
            <person name="Desany B."/>
            <person name="Just E."/>
            <person name="Morio T."/>
            <person name="Rost R."/>
            <person name="Churcher C."/>
            <person name="Cooper J."/>
            <person name="Haydock S."/>
            <person name="van Driessche N."/>
            <person name="Cronin A."/>
            <person name="Goodhead I."/>
            <person name="Muzny D."/>
            <person name="Mourier T."/>
            <person name="Pain A."/>
            <person name="Lu M."/>
            <person name="Harper D."/>
            <person name="Lindsay R."/>
            <person name="Hauser H."/>
            <person name="James K."/>
            <person name="Quiles M."/>
            <person name="Madan Babu M."/>
            <person name="Saito T."/>
            <person name="Buchrieser C."/>
            <person name="Wardroper A."/>
            <person name="Felder M."/>
            <person name="Thangavelu M."/>
            <person name="Johnson D."/>
            <person name="Knights A."/>
            <person name="Loulseged H."/>
            <person name="Mungall K."/>
            <person name="Oliver K."/>
            <person name="Price C."/>
            <person name="Quail M.A."/>
            <person name="Urushihara H."/>
            <person name="Hernandez J."/>
            <person name="Rabbinowitsch E."/>
            <person name="Steffen D."/>
            <person name="Sanders M."/>
            <person name="Ma J."/>
            <person name="Kohara Y."/>
            <person name="Sharp S."/>
            <person name="Simmonds M."/>
            <person name="Spiegler S."/>
            <person name="Tivey A."/>
            <person name="Sugano S."/>
            <person name="White B."/>
            <person name="Walker D."/>
            <person name="Woodward J."/>
            <person name="Winckler T."/>
            <person name="Tanaka Y."/>
            <person name="Shaulsky G."/>
            <person name="Schleicher M."/>
            <person name="Weinstock G."/>
            <person name="Rosenthal A."/>
            <person name="Cox E.C."/>
            <person name="Chisholm R.L."/>
            <person name="Gibbs R."/>
            <person name="Loomis W.F."/>
            <person name="Platzer M."/>
            <person name="Kay R.R."/>
            <person name="Williams J."/>
            <person name="Dear P.H."/>
            <person name="Noegel A.A."/>
            <person name="Barrell B."/>
            <person name="Kuspa A."/>
        </authorList>
    </citation>
    <scope>NUCLEOTIDE SEQUENCE [LARGE SCALE GENOMIC DNA]</scope>
    <source>
        <strain evidence="2 3">AX4</strain>
    </source>
</reference>
<feature type="region of interest" description="Disordered" evidence="1">
    <location>
        <begin position="21"/>
        <end position="59"/>
    </location>
</feature>
<keyword evidence="3" id="KW-1185">Reference proteome</keyword>
<accession>Q54QS5</accession>
<sequence>MKASNQDIPDWFEKMVHNLRMSNGPSNSKSKSLFNNSHHNGDDNRGGYGGFLFEGQQGP</sequence>
<dbReference type="InParanoid" id="Q54QS5"/>
<comment type="caution">
    <text evidence="2">The sequence shown here is derived from an EMBL/GenBank/DDBJ whole genome shotgun (WGS) entry which is preliminary data.</text>
</comment>
<organism evidence="2 3">
    <name type="scientific">Dictyostelium discoideum</name>
    <name type="common">Social amoeba</name>
    <dbReference type="NCBI Taxonomy" id="44689"/>
    <lineage>
        <taxon>Eukaryota</taxon>
        <taxon>Amoebozoa</taxon>
        <taxon>Evosea</taxon>
        <taxon>Eumycetozoa</taxon>
        <taxon>Dictyostelia</taxon>
        <taxon>Dictyosteliales</taxon>
        <taxon>Dictyosteliaceae</taxon>
        <taxon>Dictyostelium</taxon>
    </lineage>
</organism>
<dbReference type="VEuPathDB" id="AmoebaDB:DDB_G0283657"/>
<dbReference type="AlphaFoldDB" id="Q54QS5"/>
<dbReference type="KEGG" id="ddi:DDB_G0283657"/>
<name>Q54QS5_DICDI</name>
<protein>
    <submittedName>
        <fullName evidence="2">Uncharacterized protein</fullName>
    </submittedName>
</protein>
<dbReference type="Proteomes" id="UP000002195">
    <property type="component" value="Unassembled WGS sequence"/>
</dbReference>
<feature type="compositionally biased region" description="Gly residues" evidence="1">
    <location>
        <begin position="46"/>
        <end position="59"/>
    </location>
</feature>
<evidence type="ECO:0000313" key="2">
    <source>
        <dbReference type="EMBL" id="EAL65595.1"/>
    </source>
</evidence>
<dbReference type="PaxDb" id="44689-DDB0185611"/>
<dbReference type="HOGENOM" id="CLU_2965688_0_0_1"/>
<proteinExistence type="predicted"/>
<evidence type="ECO:0000256" key="1">
    <source>
        <dbReference type="SAM" id="MobiDB-lite"/>
    </source>
</evidence>
<dbReference type="RefSeq" id="XP_638948.1">
    <property type="nucleotide sequence ID" value="XM_633856.1"/>
</dbReference>
<dbReference type="GeneID" id="8624187"/>
<feature type="compositionally biased region" description="Low complexity" evidence="1">
    <location>
        <begin position="26"/>
        <end position="38"/>
    </location>
</feature>
<evidence type="ECO:0000313" key="3">
    <source>
        <dbReference type="Proteomes" id="UP000002195"/>
    </source>
</evidence>
<gene>
    <name evidence="2" type="ORF">DDB_G0283657</name>
</gene>